<feature type="compositionally biased region" description="Polar residues" evidence="1">
    <location>
        <begin position="186"/>
        <end position="196"/>
    </location>
</feature>
<organism evidence="2 3">
    <name type="scientific">Rubus argutus</name>
    <name type="common">Southern blackberry</name>
    <dbReference type="NCBI Taxonomy" id="59490"/>
    <lineage>
        <taxon>Eukaryota</taxon>
        <taxon>Viridiplantae</taxon>
        <taxon>Streptophyta</taxon>
        <taxon>Embryophyta</taxon>
        <taxon>Tracheophyta</taxon>
        <taxon>Spermatophyta</taxon>
        <taxon>Magnoliopsida</taxon>
        <taxon>eudicotyledons</taxon>
        <taxon>Gunneridae</taxon>
        <taxon>Pentapetalae</taxon>
        <taxon>rosids</taxon>
        <taxon>fabids</taxon>
        <taxon>Rosales</taxon>
        <taxon>Rosaceae</taxon>
        <taxon>Rosoideae</taxon>
        <taxon>Rosoideae incertae sedis</taxon>
        <taxon>Rubus</taxon>
    </lineage>
</organism>
<feature type="compositionally biased region" description="Low complexity" evidence="1">
    <location>
        <begin position="118"/>
        <end position="129"/>
    </location>
</feature>
<sequence>MGGLCGDGNGLQLEWKQGADLASTQGVESWFGGWVHEGLADLDEAVLAPIGAGEGWIDGMGCSSVYCWIEVAIQGASGLATSICVWGRSKILYSNSTTVQSAATEENRAPELPPVLLQKQQQQQQQQQQTTPTTPRFESAAAPLGSSVASSSSSQSWDSLSHISSLSCSSCLVLSHPRRRRLRLLTNSDHQPSIPNTAHHHLPTRSTPVLESPSPDLDPSDPVPNSDPTSSTHPRSHKPSSTSFEYWDEDAIFCWFESGSEAI</sequence>
<dbReference type="EMBL" id="JBEDUW010000007">
    <property type="protein sequence ID" value="KAK9913513.1"/>
    <property type="molecule type" value="Genomic_DNA"/>
</dbReference>
<comment type="caution">
    <text evidence="2">The sequence shown here is derived from an EMBL/GenBank/DDBJ whole genome shotgun (WGS) entry which is preliminary data.</text>
</comment>
<protein>
    <submittedName>
        <fullName evidence="2">Uncharacterized protein</fullName>
    </submittedName>
</protein>
<feature type="region of interest" description="Disordered" evidence="1">
    <location>
        <begin position="116"/>
        <end position="148"/>
    </location>
</feature>
<keyword evidence="3" id="KW-1185">Reference proteome</keyword>
<dbReference type="AlphaFoldDB" id="A0AAW1VYT8"/>
<evidence type="ECO:0000313" key="3">
    <source>
        <dbReference type="Proteomes" id="UP001457282"/>
    </source>
</evidence>
<accession>A0AAW1VYT8</accession>
<name>A0AAW1VYT8_RUBAR</name>
<feature type="compositionally biased region" description="Low complexity" evidence="1">
    <location>
        <begin position="139"/>
        <end position="148"/>
    </location>
</feature>
<gene>
    <name evidence="2" type="ORF">M0R45_037326</name>
</gene>
<reference evidence="2 3" key="1">
    <citation type="journal article" date="2023" name="G3 (Bethesda)">
        <title>A chromosome-length genome assembly and annotation of blackberry (Rubus argutus, cv. 'Hillquist').</title>
        <authorList>
            <person name="Bruna T."/>
            <person name="Aryal R."/>
            <person name="Dudchenko O."/>
            <person name="Sargent D.J."/>
            <person name="Mead D."/>
            <person name="Buti M."/>
            <person name="Cavallini A."/>
            <person name="Hytonen T."/>
            <person name="Andres J."/>
            <person name="Pham M."/>
            <person name="Weisz D."/>
            <person name="Mascagni F."/>
            <person name="Usai G."/>
            <person name="Natali L."/>
            <person name="Bassil N."/>
            <person name="Fernandez G.E."/>
            <person name="Lomsadze A."/>
            <person name="Armour M."/>
            <person name="Olukolu B."/>
            <person name="Poorten T."/>
            <person name="Britton C."/>
            <person name="Davik J."/>
            <person name="Ashrafi H."/>
            <person name="Aiden E.L."/>
            <person name="Borodovsky M."/>
            <person name="Worthington M."/>
        </authorList>
    </citation>
    <scope>NUCLEOTIDE SEQUENCE [LARGE SCALE GENOMIC DNA]</scope>
    <source>
        <strain evidence="2">PI 553951</strain>
    </source>
</reference>
<feature type="region of interest" description="Disordered" evidence="1">
    <location>
        <begin position="186"/>
        <end position="242"/>
    </location>
</feature>
<proteinExistence type="predicted"/>
<evidence type="ECO:0000256" key="1">
    <source>
        <dbReference type="SAM" id="MobiDB-lite"/>
    </source>
</evidence>
<dbReference type="Proteomes" id="UP001457282">
    <property type="component" value="Unassembled WGS sequence"/>
</dbReference>
<evidence type="ECO:0000313" key="2">
    <source>
        <dbReference type="EMBL" id="KAK9913513.1"/>
    </source>
</evidence>